<dbReference type="OrthoDB" id="5701642at2"/>
<dbReference type="InterPro" id="IPR057271">
    <property type="entry name" value="YagK_YfjJ_C"/>
</dbReference>
<sequence length="218" mass="25121">MIRHPDNTNLILHSGSTFQSWPVQEDKGPFIQQYLNRLQQTMQCALAQYPRVFAFRVDLRLPVGVQLPDYAYTNQVIERFVESFKAKIRHNRNRARQLNPYAHDSKVRYVWAREHGQHGKPHHHLAILLNYDAFSALGKFERGRDNMFNRLVEAWSSALGLSVEAVSGLVEIPPNPYYHLHRDDLAGQAVFFHRTSYLCKSATKVFVDGSHGFGCSRS</sequence>
<dbReference type="EMBL" id="WIWP01000034">
    <property type="protein sequence ID" value="MQT27467.1"/>
    <property type="molecule type" value="Genomic_DNA"/>
</dbReference>
<comment type="caution">
    <text evidence="3">The sequence shown here is derived from an EMBL/GenBank/DDBJ whole genome shotgun (WGS) entry which is preliminary data.</text>
</comment>
<dbReference type="Pfam" id="PF11726">
    <property type="entry name" value="YagK_YfjJ_C"/>
    <property type="match status" value="1"/>
</dbReference>
<keyword evidence="5" id="KW-1185">Reference proteome</keyword>
<reference evidence="4 5" key="1">
    <citation type="submission" date="2019-10" db="EMBL/GenBank/DDBJ databases">
        <title>Evaluation of single-gene subtyping targets for Pseudomonas.</title>
        <authorList>
            <person name="Reichler S.J."/>
            <person name="Orsi R.H."/>
            <person name="Wiedmann M."/>
            <person name="Martin N.H."/>
            <person name="Murphy S.I."/>
        </authorList>
    </citation>
    <scope>NUCLEOTIDE SEQUENCE [LARGE SCALE GENOMIC DNA]</scope>
    <source>
        <strain evidence="2 5">FSL R10-0802</strain>
        <strain evidence="3 4">FSL R10-1594</strain>
    </source>
</reference>
<evidence type="ECO:0000313" key="4">
    <source>
        <dbReference type="Proteomes" id="UP000443000"/>
    </source>
</evidence>
<proteinExistence type="predicted"/>
<name>A0A6G1W8T9_9PSED</name>
<dbReference type="RefSeq" id="WP_153405520.1">
    <property type="nucleotide sequence ID" value="NZ_WIVT01000035.1"/>
</dbReference>
<evidence type="ECO:0000313" key="5">
    <source>
        <dbReference type="Proteomes" id="UP000713985"/>
    </source>
</evidence>
<protein>
    <submittedName>
        <fullName evidence="3">Inovirus Gp2 family protein</fullName>
    </submittedName>
</protein>
<dbReference type="Proteomes" id="UP000443000">
    <property type="component" value="Unassembled WGS sequence"/>
</dbReference>
<evidence type="ECO:0000313" key="2">
    <source>
        <dbReference type="EMBL" id="MQT27467.1"/>
    </source>
</evidence>
<evidence type="ECO:0000313" key="3">
    <source>
        <dbReference type="EMBL" id="MQU18818.1"/>
    </source>
</evidence>
<organism evidence="3 4">
    <name type="scientific">Pseudomonas helleri</name>
    <dbReference type="NCBI Taxonomy" id="1608996"/>
    <lineage>
        <taxon>Bacteria</taxon>
        <taxon>Pseudomonadati</taxon>
        <taxon>Pseudomonadota</taxon>
        <taxon>Gammaproteobacteria</taxon>
        <taxon>Pseudomonadales</taxon>
        <taxon>Pseudomonadaceae</taxon>
        <taxon>Pseudomonas</taxon>
    </lineage>
</organism>
<evidence type="ECO:0000259" key="1">
    <source>
        <dbReference type="Pfam" id="PF11726"/>
    </source>
</evidence>
<dbReference type="AlphaFoldDB" id="A0A6G1W8T9"/>
<gene>
    <name evidence="3" type="ORF">GHN41_20530</name>
    <name evidence="2" type="ORF">GHN94_16740</name>
</gene>
<dbReference type="Proteomes" id="UP000713985">
    <property type="component" value="Unassembled WGS sequence"/>
</dbReference>
<accession>A0A6G1W8T9</accession>
<dbReference type="EMBL" id="WIVT01000035">
    <property type="protein sequence ID" value="MQU18818.1"/>
    <property type="molecule type" value="Genomic_DNA"/>
</dbReference>
<feature type="domain" description="YagK/YfjJ C-terminal" evidence="1">
    <location>
        <begin position="46"/>
        <end position="216"/>
    </location>
</feature>